<dbReference type="AlphaFoldDB" id="A0AAV1EXW8"/>
<protein>
    <submittedName>
        <fullName evidence="1">Uncharacterized protein</fullName>
    </submittedName>
</protein>
<gene>
    <name evidence="1" type="ORF">XNOV1_A002961</name>
</gene>
<organism evidence="1 2">
    <name type="scientific">Xyrichtys novacula</name>
    <name type="common">Pearly razorfish</name>
    <name type="synonym">Hemipteronotus novacula</name>
    <dbReference type="NCBI Taxonomy" id="13765"/>
    <lineage>
        <taxon>Eukaryota</taxon>
        <taxon>Metazoa</taxon>
        <taxon>Chordata</taxon>
        <taxon>Craniata</taxon>
        <taxon>Vertebrata</taxon>
        <taxon>Euteleostomi</taxon>
        <taxon>Actinopterygii</taxon>
        <taxon>Neopterygii</taxon>
        <taxon>Teleostei</taxon>
        <taxon>Neoteleostei</taxon>
        <taxon>Acanthomorphata</taxon>
        <taxon>Eupercaria</taxon>
        <taxon>Labriformes</taxon>
        <taxon>Labridae</taxon>
        <taxon>Xyrichtys</taxon>
    </lineage>
</organism>
<name>A0AAV1EXW8_XYRNO</name>
<accession>A0AAV1EXW8</accession>
<dbReference type="Proteomes" id="UP001178508">
    <property type="component" value="Chromosome 3"/>
</dbReference>
<sequence>MQLHLQELCTITKSCSLITFRTTSQVDVQSSSMSDVYLLASFFCDDNGDRAENERRCFTGSIRRTWN</sequence>
<dbReference type="EMBL" id="OY660866">
    <property type="protein sequence ID" value="CAJ1053692.1"/>
    <property type="molecule type" value="Genomic_DNA"/>
</dbReference>
<evidence type="ECO:0000313" key="2">
    <source>
        <dbReference type="Proteomes" id="UP001178508"/>
    </source>
</evidence>
<evidence type="ECO:0000313" key="1">
    <source>
        <dbReference type="EMBL" id="CAJ1053692.1"/>
    </source>
</evidence>
<keyword evidence="2" id="KW-1185">Reference proteome</keyword>
<proteinExistence type="predicted"/>
<reference evidence="1" key="1">
    <citation type="submission" date="2023-08" db="EMBL/GenBank/DDBJ databases">
        <authorList>
            <person name="Alioto T."/>
            <person name="Alioto T."/>
            <person name="Gomez Garrido J."/>
        </authorList>
    </citation>
    <scope>NUCLEOTIDE SEQUENCE</scope>
</reference>